<dbReference type="AlphaFoldDB" id="A0A0M2GQU0"/>
<gene>
    <name evidence="2" type="ORF">UK15_17215</name>
</gene>
<feature type="region of interest" description="Disordered" evidence="1">
    <location>
        <begin position="1"/>
        <end position="63"/>
    </location>
</feature>
<dbReference type="STRING" id="284040.UK15_17215"/>
<dbReference type="PATRIC" id="fig|284040.3.peg.1213"/>
<feature type="compositionally biased region" description="Basic and acidic residues" evidence="1">
    <location>
        <begin position="22"/>
        <end position="36"/>
    </location>
</feature>
<name>A0A0M2GQU0_9ACTN</name>
<evidence type="ECO:0000256" key="1">
    <source>
        <dbReference type="SAM" id="MobiDB-lite"/>
    </source>
</evidence>
<sequence length="63" mass="7279">MGIFDKFKSQARNKGKQGSDTAEQRMNERTGGKYEDQVDSGQQRAEDSLGMDRDRDRNRPEQQ</sequence>
<dbReference type="Proteomes" id="UP000034786">
    <property type="component" value="Unassembled WGS sequence"/>
</dbReference>
<dbReference type="EMBL" id="JYJH01000011">
    <property type="protein sequence ID" value="KJK38408.1"/>
    <property type="molecule type" value="Genomic_DNA"/>
</dbReference>
<dbReference type="InterPro" id="IPR028037">
    <property type="entry name" value="Antitoxin_Rv0909/MT0933"/>
</dbReference>
<keyword evidence="3" id="KW-1185">Reference proteome</keyword>
<proteinExistence type="predicted"/>
<comment type="caution">
    <text evidence="2">The sequence shown here is derived from an EMBL/GenBank/DDBJ whole genome shotgun (WGS) entry which is preliminary data.</text>
</comment>
<organism evidence="2 3">
    <name type="scientific">Streptomyces variegatus</name>
    <dbReference type="NCBI Taxonomy" id="284040"/>
    <lineage>
        <taxon>Bacteria</taxon>
        <taxon>Bacillati</taxon>
        <taxon>Actinomycetota</taxon>
        <taxon>Actinomycetes</taxon>
        <taxon>Kitasatosporales</taxon>
        <taxon>Streptomycetaceae</taxon>
        <taxon>Streptomyces</taxon>
    </lineage>
</organism>
<evidence type="ECO:0008006" key="4">
    <source>
        <dbReference type="Google" id="ProtNLM"/>
    </source>
</evidence>
<reference evidence="3" key="1">
    <citation type="submission" date="2015-02" db="EMBL/GenBank/DDBJ databases">
        <authorList>
            <person name="Ju K.-S."/>
            <person name="Doroghazi J.R."/>
            <person name="Metcalf W."/>
        </authorList>
    </citation>
    <scope>NUCLEOTIDE SEQUENCE [LARGE SCALE GENOMIC DNA]</scope>
    <source>
        <strain evidence="3">NRRL B-16380</strain>
    </source>
</reference>
<protein>
    <recommendedName>
        <fullName evidence="4">Kanamycin biosynthetic protein</fullName>
    </recommendedName>
</protein>
<evidence type="ECO:0000313" key="3">
    <source>
        <dbReference type="Proteomes" id="UP000034786"/>
    </source>
</evidence>
<feature type="compositionally biased region" description="Basic and acidic residues" evidence="1">
    <location>
        <begin position="44"/>
        <end position="63"/>
    </location>
</feature>
<evidence type="ECO:0000313" key="2">
    <source>
        <dbReference type="EMBL" id="KJK38408.1"/>
    </source>
</evidence>
<dbReference type="RefSeq" id="WP_031138596.1">
    <property type="nucleotide sequence ID" value="NZ_JBMVBE010000008.1"/>
</dbReference>
<accession>A0A0M2GQU0</accession>
<dbReference type="Pfam" id="PF14013">
    <property type="entry name" value="MT0933_antitox"/>
    <property type="match status" value="1"/>
</dbReference>